<proteinExistence type="predicted"/>
<organism evidence="1 2">
    <name type="scientific">Pedobacter cryoconitis</name>
    <dbReference type="NCBI Taxonomy" id="188932"/>
    <lineage>
        <taxon>Bacteria</taxon>
        <taxon>Pseudomonadati</taxon>
        <taxon>Bacteroidota</taxon>
        <taxon>Sphingobacteriia</taxon>
        <taxon>Sphingobacteriales</taxon>
        <taxon>Sphingobacteriaceae</taxon>
        <taxon>Pedobacter</taxon>
    </lineage>
</organism>
<evidence type="ECO:0000313" key="1">
    <source>
        <dbReference type="EMBL" id="AMP98950.1"/>
    </source>
</evidence>
<gene>
    <name evidence="1" type="ORF">AY601_2047</name>
</gene>
<keyword evidence="2" id="KW-1185">Reference proteome</keyword>
<dbReference type="Proteomes" id="UP000071561">
    <property type="component" value="Chromosome"/>
</dbReference>
<accession>A0A127VCL0</accession>
<reference evidence="1 2" key="1">
    <citation type="submission" date="2016-03" db="EMBL/GenBank/DDBJ databases">
        <title>Complete genome sequence of Pedobacter cryoconitis PAMC 27485.</title>
        <authorList>
            <person name="Lee J."/>
            <person name="Kim O.-S."/>
        </authorList>
    </citation>
    <scope>NUCLEOTIDE SEQUENCE [LARGE SCALE GENOMIC DNA]</scope>
    <source>
        <strain evidence="1 2">PAMC 27485</strain>
    </source>
</reference>
<dbReference type="PATRIC" id="fig|188932.3.peg.2144"/>
<dbReference type="AlphaFoldDB" id="A0A127VCL0"/>
<sequence length="72" mass="8377">MNTTNLEDYNYEELISVEGVNLCFAFCCSTRLTSRSLFSFTTKDFSCAFISEKLNKSKQIKSVFFFKIYVLN</sequence>
<dbReference type="EMBL" id="CP014504">
    <property type="protein sequence ID" value="AMP98950.1"/>
    <property type="molecule type" value="Genomic_DNA"/>
</dbReference>
<name>A0A127VCL0_9SPHI</name>
<protein>
    <submittedName>
        <fullName evidence="1">Uncharacterized protein</fullName>
    </submittedName>
</protein>
<evidence type="ECO:0000313" key="2">
    <source>
        <dbReference type="Proteomes" id="UP000071561"/>
    </source>
</evidence>
<dbReference type="KEGG" id="pcm:AY601_2047"/>